<feature type="transmembrane region" description="Helical" evidence="1">
    <location>
        <begin position="48"/>
        <end position="72"/>
    </location>
</feature>
<proteinExistence type="predicted"/>
<evidence type="ECO:0000313" key="2">
    <source>
        <dbReference type="EMBL" id="SVA10531.1"/>
    </source>
</evidence>
<evidence type="ECO:0000256" key="1">
    <source>
        <dbReference type="SAM" id="Phobius"/>
    </source>
</evidence>
<keyword evidence="1" id="KW-0472">Membrane</keyword>
<organism evidence="2">
    <name type="scientific">marine metagenome</name>
    <dbReference type="NCBI Taxonomy" id="408172"/>
    <lineage>
        <taxon>unclassified sequences</taxon>
        <taxon>metagenomes</taxon>
        <taxon>ecological metagenomes</taxon>
    </lineage>
</organism>
<reference evidence="2" key="1">
    <citation type="submission" date="2018-05" db="EMBL/GenBank/DDBJ databases">
        <authorList>
            <person name="Lanie J.A."/>
            <person name="Ng W.-L."/>
            <person name="Kazmierczak K.M."/>
            <person name="Andrzejewski T.M."/>
            <person name="Davidsen T.M."/>
            <person name="Wayne K.J."/>
            <person name="Tettelin H."/>
            <person name="Glass J.I."/>
            <person name="Rusch D."/>
            <person name="Podicherti R."/>
            <person name="Tsui H.-C.T."/>
            <person name="Winkler M.E."/>
        </authorList>
    </citation>
    <scope>NUCLEOTIDE SEQUENCE</scope>
</reference>
<dbReference type="EMBL" id="UINC01003942">
    <property type="protein sequence ID" value="SVA10531.1"/>
    <property type="molecule type" value="Genomic_DNA"/>
</dbReference>
<sequence>RASVNLFVASALVSIGTSLKLPLSTTFVTFSVAMATSLADRAWGRESAVYRVAGVLTVIGGWIGTAILAFTACFVCTWLIYFVETPAIIILIIGAGYYYVKSNRHHSKREDELYAEMESRADLEKSLSPKELLKNDTLNFINSAQEVVVSAIEGLASNKIKRLKKARKQLKTVRKHSFRIMNHLMTNEDESLIRDHAQHMGYLNMSMDNLEKIISDAHEYLNNNHHPFSKEEIEDFQSLSQHVSEVTGIITDQDAIHDENDIDIPYQTMEEAVTKMRKKELKRVKSKSIGVKTGMIFLGTVTKTKFFLDQLKQFSISQEFKRL</sequence>
<protein>
    <recommendedName>
        <fullName evidence="3">Phosphate transporter</fullName>
    </recommendedName>
</protein>
<feature type="transmembrane region" description="Helical" evidence="1">
    <location>
        <begin position="78"/>
        <end position="100"/>
    </location>
</feature>
<name>A0A381T4N5_9ZZZZ</name>
<gene>
    <name evidence="2" type="ORF">METZ01_LOCUS63385</name>
</gene>
<keyword evidence="1" id="KW-1133">Transmembrane helix</keyword>
<evidence type="ECO:0008006" key="3">
    <source>
        <dbReference type="Google" id="ProtNLM"/>
    </source>
</evidence>
<dbReference type="AlphaFoldDB" id="A0A381T4N5"/>
<feature type="transmembrane region" description="Helical" evidence="1">
    <location>
        <begin position="6"/>
        <end position="36"/>
    </location>
</feature>
<accession>A0A381T4N5</accession>
<keyword evidence="1" id="KW-0812">Transmembrane</keyword>
<feature type="non-terminal residue" evidence="2">
    <location>
        <position position="1"/>
    </location>
</feature>